<comment type="subcellular location">
    <subcellularLocation>
        <location evidence="12">Cell membrane</location>
        <topology evidence="12">Single-pass membrane protein</topology>
    </subcellularLocation>
    <subcellularLocation>
        <location evidence="11">Endomembrane system</location>
        <topology evidence="11">Single-pass membrane protein</topology>
    </subcellularLocation>
</comment>
<evidence type="ECO:0000313" key="16">
    <source>
        <dbReference type="Proteomes" id="UP000014227"/>
    </source>
</evidence>
<dbReference type="InterPro" id="IPR002146">
    <property type="entry name" value="ATP_synth_b/b'su_bac/chlpt"/>
</dbReference>
<feature type="coiled-coil region" evidence="14">
    <location>
        <begin position="44"/>
        <end position="122"/>
    </location>
</feature>
<dbReference type="GO" id="GO:0012505">
    <property type="term" value="C:endomembrane system"/>
    <property type="evidence" value="ECO:0007669"/>
    <property type="project" value="UniProtKB-SubCell"/>
</dbReference>
<dbReference type="GO" id="GO:0045259">
    <property type="term" value="C:proton-transporting ATP synthase complex"/>
    <property type="evidence" value="ECO:0007669"/>
    <property type="project" value="UniProtKB-KW"/>
</dbReference>
<evidence type="ECO:0000256" key="11">
    <source>
        <dbReference type="ARBA" id="ARBA00037847"/>
    </source>
</evidence>
<gene>
    <name evidence="12" type="primary">atpF</name>
    <name evidence="15" type="ORF">CCALI_00516</name>
</gene>
<dbReference type="GO" id="GO:0005886">
    <property type="term" value="C:plasma membrane"/>
    <property type="evidence" value="ECO:0007669"/>
    <property type="project" value="UniProtKB-SubCell"/>
</dbReference>
<comment type="function">
    <text evidence="12">Component of the F(0) channel, it forms part of the peripheral stalk, linking F(1) to F(0).</text>
</comment>
<evidence type="ECO:0000256" key="9">
    <source>
        <dbReference type="ARBA" id="ARBA00023310"/>
    </source>
</evidence>
<dbReference type="Proteomes" id="UP000014227">
    <property type="component" value="Chromosome I"/>
</dbReference>
<dbReference type="PATRIC" id="fig|1303518.3.peg.524"/>
<comment type="function">
    <text evidence="10 12">F(1)F(0) ATP synthase produces ATP from ADP in the presence of a proton or sodium gradient. F-type ATPases consist of two structural domains, F(1) containing the extramembraneous catalytic core and F(0) containing the membrane proton channel, linked together by a central stalk and a peripheral stalk. During catalysis, ATP synthesis in the catalytic domain of F(1) is coupled via a rotary mechanism of the central stalk subunits to proton translocation.</text>
</comment>
<keyword evidence="7 12" id="KW-0406">Ion transport</keyword>
<keyword evidence="4 12" id="KW-0812">Transmembrane</keyword>
<evidence type="ECO:0000313" key="15">
    <source>
        <dbReference type="EMBL" id="CCW34349.1"/>
    </source>
</evidence>
<dbReference type="KEGG" id="ccz:CCALI_00516"/>
<keyword evidence="3 12" id="KW-0138">CF(0)</keyword>
<evidence type="ECO:0000256" key="13">
    <source>
        <dbReference type="RuleBase" id="RU003848"/>
    </source>
</evidence>
<comment type="similarity">
    <text evidence="1 12 13">Belongs to the ATPase B chain family.</text>
</comment>
<evidence type="ECO:0000256" key="1">
    <source>
        <dbReference type="ARBA" id="ARBA00005513"/>
    </source>
</evidence>
<evidence type="ECO:0000256" key="4">
    <source>
        <dbReference type="ARBA" id="ARBA00022692"/>
    </source>
</evidence>
<feature type="transmembrane region" description="Helical" evidence="12">
    <location>
        <begin position="17"/>
        <end position="37"/>
    </location>
</feature>
<keyword evidence="16" id="KW-1185">Reference proteome</keyword>
<evidence type="ECO:0000256" key="7">
    <source>
        <dbReference type="ARBA" id="ARBA00023065"/>
    </source>
</evidence>
<evidence type="ECO:0000256" key="6">
    <source>
        <dbReference type="ARBA" id="ARBA00022989"/>
    </source>
</evidence>
<keyword evidence="2 12" id="KW-0813">Transport</keyword>
<keyword evidence="15" id="KW-0378">Hydrolase</keyword>
<evidence type="ECO:0000256" key="12">
    <source>
        <dbReference type="HAMAP-Rule" id="MF_01398"/>
    </source>
</evidence>
<keyword evidence="5 12" id="KW-0375">Hydrogen ion transport</keyword>
<keyword evidence="14" id="KW-0175">Coiled coil</keyword>
<evidence type="ECO:0000256" key="3">
    <source>
        <dbReference type="ARBA" id="ARBA00022547"/>
    </source>
</evidence>
<dbReference type="Pfam" id="PF00430">
    <property type="entry name" value="ATP-synt_B"/>
    <property type="match status" value="1"/>
</dbReference>
<evidence type="ECO:0000256" key="5">
    <source>
        <dbReference type="ARBA" id="ARBA00022781"/>
    </source>
</evidence>
<evidence type="ECO:0000256" key="10">
    <source>
        <dbReference type="ARBA" id="ARBA00025198"/>
    </source>
</evidence>
<dbReference type="InterPro" id="IPR050059">
    <property type="entry name" value="ATP_synthase_B_chain"/>
</dbReference>
<comment type="subunit">
    <text evidence="12">F-type ATPases have 2 components, F(1) - the catalytic core - and F(0) - the membrane proton channel. F(1) has five subunits: alpha(3), beta(3), gamma(1), delta(1), epsilon(1). F(0) has three main subunits: a(1), b(2) and c(10-14). The alpha and beta chains form an alternating ring which encloses part of the gamma chain. F(1) is attached to F(0) by a central stalk formed by the gamma and epsilon chains, while a peripheral stalk is formed by the delta and b chains.</text>
</comment>
<sequence length="190" mass="21422">MIPEVSLGPFKIEQPDAFLALILGFLILLWLAYKYAYPMGRDLLKARTERIEQAYKQADALLAEAQAIHDDYAQRLAHIEEEHRARVEQAVREAEALSAQIIAEAQQAAQTILQRAQQEVERERTYHQILMRQQIVAIVLDAAENAIRTMASEETQHKLVSDFIHQLAQSALNGYTPVNRNSLAHGGGEP</sequence>
<dbReference type="HAMAP" id="MF_01398">
    <property type="entry name" value="ATP_synth_b_bprime"/>
    <property type="match status" value="1"/>
</dbReference>
<keyword evidence="8 12" id="KW-0472">Membrane</keyword>
<evidence type="ECO:0000256" key="8">
    <source>
        <dbReference type="ARBA" id="ARBA00023136"/>
    </source>
</evidence>
<proteinExistence type="inferred from homology"/>
<protein>
    <recommendedName>
        <fullName evidence="12">ATP synthase subunit b</fullName>
    </recommendedName>
    <alternativeName>
        <fullName evidence="12">ATP synthase F(0) sector subunit b</fullName>
    </alternativeName>
    <alternativeName>
        <fullName evidence="12">ATPase subunit I</fullName>
    </alternativeName>
    <alternativeName>
        <fullName evidence="12">F-type ATPase subunit b</fullName>
        <shortName evidence="12">F-ATPase subunit b</shortName>
    </alternativeName>
</protein>
<name>S0ESV3_CHTCT</name>
<dbReference type="GO" id="GO:0016787">
    <property type="term" value="F:hydrolase activity"/>
    <property type="evidence" value="ECO:0007669"/>
    <property type="project" value="UniProtKB-KW"/>
</dbReference>
<dbReference type="PANTHER" id="PTHR33445:SF1">
    <property type="entry name" value="ATP SYNTHASE SUBUNIT B"/>
    <property type="match status" value="1"/>
</dbReference>
<reference evidence="16" key="1">
    <citation type="submission" date="2013-03" db="EMBL/GenBank/DDBJ databases">
        <title>Genome sequence of Chthonomonas calidirosea, the first sequenced genome from the Armatimonadetes phylum (formally candidate division OP10).</title>
        <authorList>
            <person name="Lee K.C.Y."/>
            <person name="Morgan X.C."/>
            <person name="Dunfield P.F."/>
            <person name="Tamas I."/>
            <person name="Houghton K.M."/>
            <person name="Vyssotski M."/>
            <person name="Ryan J.L.J."/>
            <person name="Lagutin K."/>
            <person name="McDonald I.R."/>
            <person name="Stott M.B."/>
        </authorList>
    </citation>
    <scope>NUCLEOTIDE SEQUENCE [LARGE SCALE GENOMIC DNA]</scope>
    <source>
        <strain evidence="16">DSM 23976 / ICMP 18418 / T49</strain>
    </source>
</reference>
<keyword evidence="6 12" id="KW-1133">Transmembrane helix</keyword>
<dbReference type="InParanoid" id="S0ESV3"/>
<keyword evidence="9 12" id="KW-0066">ATP synthesis</keyword>
<dbReference type="RefSeq" id="WP_016481911.1">
    <property type="nucleotide sequence ID" value="NC_021487.1"/>
</dbReference>
<organism evidence="15 16">
    <name type="scientific">Chthonomonas calidirosea (strain DSM 23976 / ICMP 18418 / T49)</name>
    <dbReference type="NCBI Taxonomy" id="1303518"/>
    <lineage>
        <taxon>Bacteria</taxon>
        <taxon>Bacillati</taxon>
        <taxon>Armatimonadota</taxon>
        <taxon>Chthonomonadia</taxon>
        <taxon>Chthonomonadales</taxon>
        <taxon>Chthonomonadaceae</taxon>
        <taxon>Chthonomonas</taxon>
    </lineage>
</organism>
<dbReference type="EMBL" id="HF951689">
    <property type="protein sequence ID" value="CCW34349.1"/>
    <property type="molecule type" value="Genomic_DNA"/>
</dbReference>
<dbReference type="GO" id="GO:0046933">
    <property type="term" value="F:proton-transporting ATP synthase activity, rotational mechanism"/>
    <property type="evidence" value="ECO:0007669"/>
    <property type="project" value="UniProtKB-UniRule"/>
</dbReference>
<keyword evidence="12" id="KW-1003">Cell membrane</keyword>
<dbReference type="AlphaFoldDB" id="S0ESV3"/>
<dbReference type="GO" id="GO:0046961">
    <property type="term" value="F:proton-transporting ATPase activity, rotational mechanism"/>
    <property type="evidence" value="ECO:0007669"/>
    <property type="project" value="TreeGrafter"/>
</dbReference>
<evidence type="ECO:0000256" key="2">
    <source>
        <dbReference type="ARBA" id="ARBA00022448"/>
    </source>
</evidence>
<dbReference type="STRING" id="454171.CP488_00637"/>
<dbReference type="eggNOG" id="COG0711">
    <property type="taxonomic scope" value="Bacteria"/>
</dbReference>
<dbReference type="HOGENOM" id="CLU_079215_4_1_0"/>
<dbReference type="PANTHER" id="PTHR33445">
    <property type="entry name" value="ATP SYNTHASE SUBUNIT B', CHLOROPLASTIC"/>
    <property type="match status" value="1"/>
</dbReference>
<dbReference type="CDD" id="cd06503">
    <property type="entry name" value="ATP-synt_Fo_b"/>
    <property type="match status" value="1"/>
</dbReference>
<accession>S0ESV3</accession>
<evidence type="ECO:0000256" key="14">
    <source>
        <dbReference type="SAM" id="Coils"/>
    </source>
</evidence>